<dbReference type="Proteomes" id="UP000224829">
    <property type="component" value="Segment"/>
</dbReference>
<dbReference type="OrthoDB" id="19247at10239"/>
<accession>A0A1Y0SV61</accession>
<sequence>MTTLVVVPKDVAAVIEGQGLNFDLFKDTNSMLKYLSAADVADIVIASNDFPFDYGSMFTIDMEQNLHAFMQANELADKARRIQSRLETAQLKFAAEVDSFVPAYKLYCVDEKLWVAVQQRQHVGDSDPKRLLLKVNSDFFDSLLAQAMHTTSFEKVCTTNLFNDYLSSL</sequence>
<evidence type="ECO:0000313" key="2">
    <source>
        <dbReference type="Proteomes" id="UP000224829"/>
    </source>
</evidence>
<gene>
    <name evidence="1" type="ORF">NOXIFER_121</name>
</gene>
<keyword evidence="2" id="KW-1185">Reference proteome</keyword>
<reference evidence="1 2" key="1">
    <citation type="submission" date="2017-05" db="EMBL/GenBank/DDBJ databases">
        <authorList>
            <person name="Song R."/>
            <person name="Chenine A.L."/>
            <person name="Ruprecht R.M."/>
        </authorList>
    </citation>
    <scope>NUCLEOTIDE SEQUENCE [LARGE SCALE GENOMIC DNA]</scope>
</reference>
<protein>
    <submittedName>
        <fullName evidence="1">Virion structural protein</fullName>
    </submittedName>
</protein>
<proteinExistence type="predicted"/>
<evidence type="ECO:0000313" key="1">
    <source>
        <dbReference type="EMBL" id="ARV77290.1"/>
    </source>
</evidence>
<organism evidence="1 2">
    <name type="scientific">Pseudomonas phage Noxifer</name>
    <dbReference type="NCBI Taxonomy" id="2006684"/>
    <lineage>
        <taxon>Viruses</taxon>
        <taxon>Duplodnaviria</taxon>
        <taxon>Heunggongvirae</taxon>
        <taxon>Uroviricota</taxon>
        <taxon>Caudoviricetes</taxon>
        <taxon>Chimalliviridae</taxon>
        <taxon>Noxifervirus</taxon>
        <taxon>Noxifervirus noxifer</taxon>
    </lineage>
</organism>
<name>A0A1Y0SV61_9CAUD</name>
<dbReference type="InterPro" id="IPR058013">
    <property type="entry name" value="Gp119"/>
</dbReference>
<dbReference type="EMBL" id="MF063068">
    <property type="protein sequence ID" value="ARV77290.1"/>
    <property type="molecule type" value="Genomic_DNA"/>
</dbReference>
<dbReference type="Pfam" id="PF25619">
    <property type="entry name" value="PhiKZ_gp119"/>
    <property type="match status" value="1"/>
</dbReference>